<dbReference type="PANTHER" id="PTHR23117">
    <property type="entry name" value="GUANYLATE KINASE-RELATED"/>
    <property type="match status" value="1"/>
</dbReference>
<dbReference type="PANTHER" id="PTHR23117:SF13">
    <property type="entry name" value="GUANYLATE KINASE"/>
    <property type="match status" value="1"/>
</dbReference>
<dbReference type="EMBL" id="JABBWG010000029">
    <property type="protein sequence ID" value="KAG1811446.1"/>
    <property type="molecule type" value="Genomic_DNA"/>
</dbReference>
<proteinExistence type="inferred from homology"/>
<dbReference type="Gene3D" id="3.40.50.300">
    <property type="entry name" value="P-loop containing nucleotide triphosphate hydrolases"/>
    <property type="match status" value="1"/>
</dbReference>
<dbReference type="GO" id="GO:0004385">
    <property type="term" value="F:GMP kinase activity"/>
    <property type="evidence" value="ECO:0007669"/>
    <property type="project" value="UniProtKB-EC"/>
</dbReference>
<evidence type="ECO:0000313" key="10">
    <source>
        <dbReference type="EMBL" id="KAG1811446.1"/>
    </source>
</evidence>
<dbReference type="EC" id="2.7.4.8" evidence="2"/>
<dbReference type="RefSeq" id="XP_041190045.1">
    <property type="nucleotide sequence ID" value="XM_041336410.1"/>
</dbReference>
<feature type="domain" description="Guanylate kinase-like" evidence="9">
    <location>
        <begin position="5"/>
        <end position="187"/>
    </location>
</feature>
<evidence type="ECO:0000256" key="6">
    <source>
        <dbReference type="ARBA" id="ARBA00022777"/>
    </source>
</evidence>
<evidence type="ECO:0000256" key="4">
    <source>
        <dbReference type="ARBA" id="ARBA00022679"/>
    </source>
</evidence>
<evidence type="ECO:0000256" key="1">
    <source>
        <dbReference type="ARBA" id="ARBA00005790"/>
    </source>
</evidence>
<comment type="similarity">
    <text evidence="1">Belongs to the guanylate kinase family.</text>
</comment>
<evidence type="ECO:0000256" key="5">
    <source>
        <dbReference type="ARBA" id="ARBA00022741"/>
    </source>
</evidence>
<evidence type="ECO:0000256" key="2">
    <source>
        <dbReference type="ARBA" id="ARBA00012961"/>
    </source>
</evidence>
<organism evidence="10 11">
    <name type="scientific">Suillus subaureus</name>
    <dbReference type="NCBI Taxonomy" id="48587"/>
    <lineage>
        <taxon>Eukaryota</taxon>
        <taxon>Fungi</taxon>
        <taxon>Dikarya</taxon>
        <taxon>Basidiomycota</taxon>
        <taxon>Agaricomycotina</taxon>
        <taxon>Agaricomycetes</taxon>
        <taxon>Agaricomycetidae</taxon>
        <taxon>Boletales</taxon>
        <taxon>Suillineae</taxon>
        <taxon>Suillaceae</taxon>
        <taxon>Suillus</taxon>
    </lineage>
</organism>
<dbReference type="InterPro" id="IPR008145">
    <property type="entry name" value="GK/Ca_channel_bsu"/>
</dbReference>
<dbReference type="SMART" id="SM00072">
    <property type="entry name" value="GuKc"/>
    <property type="match status" value="1"/>
</dbReference>
<evidence type="ECO:0000313" key="11">
    <source>
        <dbReference type="Proteomes" id="UP000807769"/>
    </source>
</evidence>
<keyword evidence="4" id="KW-0808">Transferase</keyword>
<dbReference type="GO" id="GO:0005829">
    <property type="term" value="C:cytosol"/>
    <property type="evidence" value="ECO:0007669"/>
    <property type="project" value="TreeGrafter"/>
</dbReference>
<dbReference type="InterPro" id="IPR027417">
    <property type="entry name" value="P-loop_NTPase"/>
</dbReference>
<dbReference type="InterPro" id="IPR020590">
    <property type="entry name" value="Guanylate_kinase_CS"/>
</dbReference>
<dbReference type="Proteomes" id="UP000807769">
    <property type="component" value="Unassembled WGS sequence"/>
</dbReference>
<keyword evidence="7" id="KW-0067">ATP-binding</keyword>
<dbReference type="OrthoDB" id="6334211at2759"/>
<dbReference type="PROSITE" id="PS00856">
    <property type="entry name" value="GUANYLATE_KINASE_1"/>
    <property type="match status" value="1"/>
</dbReference>
<dbReference type="InterPro" id="IPR017665">
    <property type="entry name" value="Guanylate_kinase"/>
</dbReference>
<dbReference type="NCBIfam" id="TIGR03263">
    <property type="entry name" value="guanyl_kin"/>
    <property type="match status" value="1"/>
</dbReference>
<dbReference type="FunFam" id="3.30.63.10:FF:000002">
    <property type="entry name" value="Guanylate kinase 1"/>
    <property type="match status" value="1"/>
</dbReference>
<sequence>MTMTVPPLVVFGPSGVGKGTLINRLIKEFPNSFGFSVSHTTRAPRPGEIDGKAYHFTTTDNFKNLISEAAFIEHAQFSGNFYGTSIQAVQDVAATGKRCILDIEVQGVQQIKQTPLHATIVFVSPPSMTVLNNRLRGRATDSEDAIQRRLAIARREIDYARQPGSVDYVIVNDDLDTAYQMLKRIANGESDASGDQMPPLDD</sequence>
<dbReference type="FunFam" id="3.40.50.300:FF:000776">
    <property type="entry name" value="Guanylate kinase 2"/>
    <property type="match status" value="1"/>
</dbReference>
<dbReference type="PROSITE" id="PS50052">
    <property type="entry name" value="GUANYLATE_KINASE_2"/>
    <property type="match status" value="1"/>
</dbReference>
<comment type="caution">
    <text evidence="10">The sequence shown here is derived from an EMBL/GenBank/DDBJ whole genome shotgun (WGS) entry which is preliminary data.</text>
</comment>
<dbReference type="AlphaFoldDB" id="A0A9P7JAS7"/>
<dbReference type="SUPFAM" id="SSF52540">
    <property type="entry name" value="P-loop containing nucleoside triphosphate hydrolases"/>
    <property type="match status" value="1"/>
</dbReference>
<protein>
    <recommendedName>
        <fullName evidence="3">Guanylate kinase</fullName>
        <ecNumber evidence="2">2.7.4.8</ecNumber>
    </recommendedName>
    <alternativeName>
        <fullName evidence="8">GMP kinase</fullName>
    </alternativeName>
</protein>
<keyword evidence="5" id="KW-0547">Nucleotide-binding</keyword>
<gene>
    <name evidence="10" type="ORF">BJ212DRAFT_1374609</name>
</gene>
<reference evidence="10" key="1">
    <citation type="journal article" date="2020" name="New Phytol.">
        <title>Comparative genomics reveals dynamic genome evolution in host specialist ectomycorrhizal fungi.</title>
        <authorList>
            <person name="Lofgren L.A."/>
            <person name="Nguyen N.H."/>
            <person name="Vilgalys R."/>
            <person name="Ruytinx J."/>
            <person name="Liao H.L."/>
            <person name="Branco S."/>
            <person name="Kuo A."/>
            <person name="LaButti K."/>
            <person name="Lipzen A."/>
            <person name="Andreopoulos W."/>
            <person name="Pangilinan J."/>
            <person name="Riley R."/>
            <person name="Hundley H."/>
            <person name="Na H."/>
            <person name="Barry K."/>
            <person name="Grigoriev I.V."/>
            <person name="Stajich J.E."/>
            <person name="Kennedy P.G."/>
        </authorList>
    </citation>
    <scope>NUCLEOTIDE SEQUENCE</scope>
    <source>
        <strain evidence="10">MN1</strain>
    </source>
</reference>
<dbReference type="Pfam" id="PF00625">
    <property type="entry name" value="Guanylate_kin"/>
    <property type="match status" value="1"/>
</dbReference>
<dbReference type="CDD" id="cd00071">
    <property type="entry name" value="GMPK"/>
    <property type="match status" value="1"/>
</dbReference>
<evidence type="ECO:0000259" key="9">
    <source>
        <dbReference type="PROSITE" id="PS50052"/>
    </source>
</evidence>
<dbReference type="InterPro" id="IPR008144">
    <property type="entry name" value="Guanylate_kin-like_dom"/>
</dbReference>
<dbReference type="Gene3D" id="3.30.63.10">
    <property type="entry name" value="Guanylate Kinase phosphate binding domain"/>
    <property type="match status" value="1"/>
</dbReference>
<name>A0A9P7JAS7_9AGAM</name>
<dbReference type="GO" id="GO:0016787">
    <property type="term" value="F:hydrolase activity"/>
    <property type="evidence" value="ECO:0007669"/>
    <property type="project" value="UniProtKB-KW"/>
</dbReference>
<keyword evidence="11" id="KW-1185">Reference proteome</keyword>
<keyword evidence="6" id="KW-0418">Kinase</keyword>
<accession>A0A9P7JAS7</accession>
<evidence type="ECO:0000256" key="8">
    <source>
        <dbReference type="ARBA" id="ARBA00030128"/>
    </source>
</evidence>
<dbReference type="GO" id="GO:0005524">
    <property type="term" value="F:ATP binding"/>
    <property type="evidence" value="ECO:0007669"/>
    <property type="project" value="UniProtKB-KW"/>
</dbReference>
<keyword evidence="10" id="KW-0378">Hydrolase</keyword>
<dbReference type="GeneID" id="64630427"/>
<evidence type="ECO:0000256" key="3">
    <source>
        <dbReference type="ARBA" id="ARBA00016296"/>
    </source>
</evidence>
<evidence type="ECO:0000256" key="7">
    <source>
        <dbReference type="ARBA" id="ARBA00022840"/>
    </source>
</evidence>